<keyword evidence="5 6" id="KW-0472">Membrane</keyword>
<keyword evidence="4 6" id="KW-1133">Transmembrane helix</keyword>
<dbReference type="Pfam" id="PF09335">
    <property type="entry name" value="VTT_dom"/>
    <property type="match status" value="1"/>
</dbReference>
<gene>
    <name evidence="8" type="ORF">GRI91_01600</name>
</gene>
<dbReference type="EMBL" id="WTYT01000001">
    <property type="protein sequence ID" value="MXO64454.1"/>
    <property type="molecule type" value="Genomic_DNA"/>
</dbReference>
<comment type="subcellular location">
    <subcellularLocation>
        <location evidence="1">Cell membrane</location>
        <topology evidence="1">Multi-pass membrane protein</topology>
    </subcellularLocation>
</comment>
<sequence>MQELILSIIQQGGYFGIAVLMALENVIPPIPSEVIMGLGGMLVERGDMAFWLLLLAGTVGSTFGNYVWFWLGQKWGYERLEPFINRWGRWLTLDWEHIEQANRFFRKHGHWVVLFLRFAPFLRTMISLPAGLSHMPLGKFLAFTFVGTAIWNVALIYGGQLLGRYFQGSQDVLAWLIIGLLALGALFYLWRVFTWVPHDQRDGQG</sequence>
<evidence type="ECO:0000256" key="5">
    <source>
        <dbReference type="ARBA" id="ARBA00023136"/>
    </source>
</evidence>
<proteinExistence type="predicted"/>
<feature type="transmembrane region" description="Helical" evidence="6">
    <location>
        <begin position="50"/>
        <end position="71"/>
    </location>
</feature>
<feature type="transmembrane region" description="Helical" evidence="6">
    <location>
        <begin position="111"/>
        <end position="128"/>
    </location>
</feature>
<dbReference type="Proteomes" id="UP000438476">
    <property type="component" value="Unassembled WGS sequence"/>
</dbReference>
<comment type="caution">
    <text evidence="8">The sequence shown here is derived from an EMBL/GenBank/DDBJ whole genome shotgun (WGS) entry which is preliminary data.</text>
</comment>
<accession>A0A6I4T047</accession>
<name>A0A6I4T047_9SPHN</name>
<evidence type="ECO:0000313" key="8">
    <source>
        <dbReference type="EMBL" id="MXO64454.1"/>
    </source>
</evidence>
<dbReference type="PANTHER" id="PTHR42709:SF6">
    <property type="entry name" value="UNDECAPRENYL PHOSPHATE TRANSPORTER A"/>
    <property type="match status" value="1"/>
</dbReference>
<dbReference type="InterPro" id="IPR032816">
    <property type="entry name" value="VTT_dom"/>
</dbReference>
<organism evidence="8 9">
    <name type="scientific">Altericroceibacterium endophyticum</name>
    <dbReference type="NCBI Taxonomy" id="1808508"/>
    <lineage>
        <taxon>Bacteria</taxon>
        <taxon>Pseudomonadati</taxon>
        <taxon>Pseudomonadota</taxon>
        <taxon>Alphaproteobacteria</taxon>
        <taxon>Sphingomonadales</taxon>
        <taxon>Erythrobacteraceae</taxon>
        <taxon>Altericroceibacterium</taxon>
    </lineage>
</organism>
<feature type="transmembrane region" description="Helical" evidence="6">
    <location>
        <begin position="172"/>
        <end position="190"/>
    </location>
</feature>
<protein>
    <submittedName>
        <fullName evidence="8">DedA family protein</fullName>
    </submittedName>
</protein>
<evidence type="ECO:0000256" key="1">
    <source>
        <dbReference type="ARBA" id="ARBA00004651"/>
    </source>
</evidence>
<feature type="transmembrane region" description="Helical" evidence="6">
    <location>
        <begin position="140"/>
        <end position="160"/>
    </location>
</feature>
<dbReference type="PANTHER" id="PTHR42709">
    <property type="entry name" value="ALKALINE PHOSPHATASE LIKE PROTEIN"/>
    <property type="match status" value="1"/>
</dbReference>
<evidence type="ECO:0000256" key="3">
    <source>
        <dbReference type="ARBA" id="ARBA00022692"/>
    </source>
</evidence>
<dbReference type="AlphaFoldDB" id="A0A6I4T047"/>
<keyword evidence="9" id="KW-1185">Reference proteome</keyword>
<feature type="transmembrane region" description="Helical" evidence="6">
    <location>
        <begin position="12"/>
        <end position="30"/>
    </location>
</feature>
<dbReference type="RefSeq" id="WP_160734886.1">
    <property type="nucleotide sequence ID" value="NZ_WTYT01000001.1"/>
</dbReference>
<feature type="domain" description="VTT" evidence="7">
    <location>
        <begin position="30"/>
        <end position="160"/>
    </location>
</feature>
<dbReference type="GO" id="GO:0005886">
    <property type="term" value="C:plasma membrane"/>
    <property type="evidence" value="ECO:0007669"/>
    <property type="project" value="UniProtKB-SubCell"/>
</dbReference>
<dbReference type="InterPro" id="IPR051311">
    <property type="entry name" value="DedA_domain"/>
</dbReference>
<keyword evidence="3 6" id="KW-0812">Transmembrane</keyword>
<reference evidence="8 9" key="1">
    <citation type="submission" date="2019-12" db="EMBL/GenBank/DDBJ databases">
        <title>Genomic-based taxomic classification of the family Erythrobacteraceae.</title>
        <authorList>
            <person name="Xu L."/>
        </authorList>
    </citation>
    <scope>NUCLEOTIDE SEQUENCE [LARGE SCALE GENOMIC DNA]</scope>
    <source>
        <strain evidence="8 9">LMG 29518</strain>
    </source>
</reference>
<keyword evidence="2" id="KW-1003">Cell membrane</keyword>
<evidence type="ECO:0000313" key="9">
    <source>
        <dbReference type="Proteomes" id="UP000438476"/>
    </source>
</evidence>
<evidence type="ECO:0000256" key="6">
    <source>
        <dbReference type="SAM" id="Phobius"/>
    </source>
</evidence>
<evidence type="ECO:0000259" key="7">
    <source>
        <dbReference type="Pfam" id="PF09335"/>
    </source>
</evidence>
<evidence type="ECO:0000256" key="4">
    <source>
        <dbReference type="ARBA" id="ARBA00022989"/>
    </source>
</evidence>
<dbReference type="OrthoDB" id="9813426at2"/>
<evidence type="ECO:0000256" key="2">
    <source>
        <dbReference type="ARBA" id="ARBA00022475"/>
    </source>
</evidence>